<evidence type="ECO:0000259" key="19">
    <source>
        <dbReference type="Pfam" id="PF12780"/>
    </source>
</evidence>
<evidence type="ECO:0000256" key="6">
    <source>
        <dbReference type="ARBA" id="ARBA00022840"/>
    </source>
</evidence>
<evidence type="ECO:0000313" key="27">
    <source>
        <dbReference type="Proteomes" id="UP001642409"/>
    </source>
</evidence>
<dbReference type="Gene3D" id="1.20.58.1120">
    <property type="match status" value="1"/>
</dbReference>
<dbReference type="InterPro" id="IPR041466">
    <property type="entry name" value="Dynein_AAA5_ext"/>
</dbReference>
<evidence type="ECO:0000313" key="26">
    <source>
        <dbReference type="EMBL" id="CAL6053460.1"/>
    </source>
</evidence>
<evidence type="ECO:0000256" key="1">
    <source>
        <dbReference type="ARBA" id="ARBA00004430"/>
    </source>
</evidence>
<keyword evidence="7" id="KW-0243">Dynein</keyword>
<accession>A0AA86P8B8</accession>
<keyword evidence="8 13" id="KW-0175">Coiled coil</keyword>
<keyword evidence="11" id="KW-0206">Cytoskeleton</keyword>
<reference evidence="25" key="1">
    <citation type="submission" date="2023-06" db="EMBL/GenBank/DDBJ databases">
        <authorList>
            <person name="Kurt Z."/>
        </authorList>
    </citation>
    <scope>NUCLEOTIDE SEQUENCE</scope>
</reference>
<feature type="domain" description="Dynein heavy chain AAA 5 extension" evidence="21">
    <location>
        <begin position="2383"/>
        <end position="2502"/>
    </location>
</feature>
<dbReference type="FunFam" id="3.20.180.20:FF:000001">
    <property type="entry name" value="Dynein axonemal heavy chain 5"/>
    <property type="match status" value="1"/>
</dbReference>
<feature type="domain" description="Dynein heavy chain AAA module D4" evidence="19">
    <location>
        <begin position="2943"/>
        <end position="3221"/>
    </location>
</feature>
<evidence type="ECO:0000256" key="11">
    <source>
        <dbReference type="ARBA" id="ARBA00023212"/>
    </source>
</evidence>
<evidence type="ECO:0000259" key="20">
    <source>
        <dbReference type="Pfam" id="PF12781"/>
    </source>
</evidence>
<dbReference type="GO" id="GO:0005930">
    <property type="term" value="C:axoneme"/>
    <property type="evidence" value="ECO:0007669"/>
    <property type="project" value="UniProtKB-SubCell"/>
</dbReference>
<dbReference type="Gene3D" id="3.10.490.20">
    <property type="match status" value="1"/>
</dbReference>
<evidence type="ECO:0000256" key="14">
    <source>
        <dbReference type="SAM" id="MobiDB-lite"/>
    </source>
</evidence>
<dbReference type="Pfam" id="PF12775">
    <property type="entry name" value="AAA_7"/>
    <property type="match status" value="1"/>
</dbReference>
<evidence type="ECO:0000259" key="22">
    <source>
        <dbReference type="Pfam" id="PF18198"/>
    </source>
</evidence>
<dbReference type="Gene3D" id="1.20.920.30">
    <property type="match status" value="1"/>
</dbReference>
<keyword evidence="2" id="KW-0963">Cytoplasm</keyword>
<dbReference type="InterPro" id="IPR043157">
    <property type="entry name" value="Dynein_AAA1S"/>
</dbReference>
<evidence type="ECO:0000256" key="9">
    <source>
        <dbReference type="ARBA" id="ARBA00023069"/>
    </source>
</evidence>
<dbReference type="GO" id="GO:0007018">
    <property type="term" value="P:microtubule-based movement"/>
    <property type="evidence" value="ECO:0007669"/>
    <property type="project" value="InterPro"/>
</dbReference>
<dbReference type="Proteomes" id="UP001642409">
    <property type="component" value="Unassembled WGS sequence"/>
</dbReference>
<keyword evidence="12" id="KW-0966">Cell projection</keyword>
<feature type="domain" description="Dynein heavy chain region D6 P-loop" evidence="15">
    <location>
        <begin position="4077"/>
        <end position="4191"/>
    </location>
</feature>
<evidence type="ECO:0000256" key="4">
    <source>
        <dbReference type="ARBA" id="ARBA00022737"/>
    </source>
</evidence>
<dbReference type="InterPro" id="IPR041228">
    <property type="entry name" value="Dynein_C"/>
</dbReference>
<evidence type="ECO:0000256" key="3">
    <source>
        <dbReference type="ARBA" id="ARBA00022701"/>
    </source>
</evidence>
<dbReference type="Pfam" id="PF12774">
    <property type="entry name" value="AAA_6"/>
    <property type="match status" value="1"/>
</dbReference>
<keyword evidence="4" id="KW-0677">Repeat</keyword>
<dbReference type="GO" id="GO:0030286">
    <property type="term" value="C:dynein complex"/>
    <property type="evidence" value="ECO:0007669"/>
    <property type="project" value="UniProtKB-KW"/>
</dbReference>
<evidence type="ECO:0000259" key="15">
    <source>
        <dbReference type="Pfam" id="PF03028"/>
    </source>
</evidence>
<dbReference type="FunFam" id="3.10.490.20:FF:000005">
    <property type="entry name" value="Dynein axonemal heavy chain 6"/>
    <property type="match status" value="1"/>
</dbReference>
<dbReference type="GO" id="GO:0005524">
    <property type="term" value="F:ATP binding"/>
    <property type="evidence" value="ECO:0007669"/>
    <property type="project" value="UniProtKB-KW"/>
</dbReference>
<reference evidence="26 27" key="2">
    <citation type="submission" date="2024-07" db="EMBL/GenBank/DDBJ databases">
        <authorList>
            <person name="Akdeniz Z."/>
        </authorList>
    </citation>
    <scope>NUCLEOTIDE SEQUENCE [LARGE SCALE GENOMIC DNA]</scope>
</reference>
<dbReference type="Gene3D" id="3.20.180.20">
    <property type="entry name" value="Dynein heavy chain, N-terminal domain 2"/>
    <property type="match status" value="1"/>
</dbReference>
<feature type="coiled-coil region" evidence="13">
    <location>
        <begin position="3460"/>
        <end position="3532"/>
    </location>
</feature>
<comment type="caution">
    <text evidence="25">The sequence shown here is derived from an EMBL/GenBank/DDBJ whole genome shotgun (WGS) entry which is preliminary data.</text>
</comment>
<feature type="domain" description="Dynein heavy chain ATP-binding dynein motor region" evidence="20">
    <location>
        <begin position="3612"/>
        <end position="3830"/>
    </location>
</feature>
<dbReference type="Pfam" id="PF12777">
    <property type="entry name" value="MT"/>
    <property type="match status" value="1"/>
</dbReference>
<feature type="domain" description="Dynein heavy chain linker" evidence="16">
    <location>
        <begin position="1106"/>
        <end position="1551"/>
    </location>
</feature>
<feature type="coiled-coil region" evidence="13">
    <location>
        <begin position="1143"/>
        <end position="1184"/>
    </location>
</feature>
<dbReference type="InterPro" id="IPR042222">
    <property type="entry name" value="Dynein_2_N"/>
</dbReference>
<feature type="compositionally biased region" description="Basic and acidic residues" evidence="14">
    <location>
        <begin position="670"/>
        <end position="681"/>
    </location>
</feature>
<dbReference type="Pfam" id="PF03028">
    <property type="entry name" value="Dynein_heavy"/>
    <property type="match status" value="1"/>
</dbReference>
<evidence type="ECO:0000256" key="2">
    <source>
        <dbReference type="ARBA" id="ARBA00022490"/>
    </source>
</evidence>
<dbReference type="Pfam" id="PF12780">
    <property type="entry name" value="AAA_8"/>
    <property type="match status" value="1"/>
</dbReference>
<evidence type="ECO:0000259" key="16">
    <source>
        <dbReference type="Pfam" id="PF08393"/>
    </source>
</evidence>
<feature type="region of interest" description="Disordered" evidence="14">
    <location>
        <begin position="1"/>
        <end position="45"/>
    </location>
</feature>
<dbReference type="Pfam" id="PF12781">
    <property type="entry name" value="AAA_9"/>
    <property type="match status" value="1"/>
</dbReference>
<sequence>MKPTNPNAKQIGVFSNPQAPSDSQRLSPPPRGSTSPFRQAKQNVVQPPAFAPKILKTKGKPMMGVEVPIIDLQSTSSIVHTTHAQTQLSQSQSLQEEKNHESMTSEVLHFMADPQIMVSFDTAPGELPRSIALERKRREIASIDFVQMFSEFIETSVTKNSKQPLELFDDEMFETKTLKSWFEIAKTVEIFDANKNTKRKVKGLYSSCYINGKWLRCIVIGQKKQDKEEYDDRLLVQIRDEKESKFWIPRLYVFIWGEDPRTFLDRLKNAKEQRDEVESLIRYQSCIENMPTNNLIDMNEEQINRITKNCMPMLKSHRIHLSKYDFLEHIKDKVPELVEEVQQVFYKAQNQMLFEISLQKQPSLITELQLELAKAFNEAKYQSFYNNEERQWFPYKYIKENITSEEINKIKQHFIDTKEKIMFDSILLQPEAVKCLQIVQTEIARLTQLNLNTQELEKSSYLANYFKPYLNFDLQIPNYTLYALIQKQAQAVHPFQVKTYTLEEFKGLQNQNQINMKQFLEDQYIIQLKNQLIDVLKNSGKGHYNIFVKTKEIYKQSKLQKLLKRIMLMLCDGLRDLCEQSTNQFVEMITQQSKWQVQNKNLQEVSNHHPDNPADALTIYRQPIFSILLGAVPQPLNQDDKSILERMNANYITGITPLSEEPINLDDKEEDKAAEVGKDENATDLDLENATDAPAPQEVVQQEQTQVVKRKKDDKKEETIQKIQYLTNPKDFVELVLQTFDNGFTSINCVPSIEYQVLQSINNHDDTKIATPNPQEEKFVLQRMELVKHMETAVQPLGDLIKCFNQYKELLYIDEEKYYQTIKFRAELYLKQQQDAIKGNTENANEYLKSVSPQMKALIEQTTSLSPADLRNLVHERQDQRDSILKEIPEVIHCGAFVVKTFQLRNVLISKCEALGQAVQKTVNEIAQQKSMLIQQVYFAINRKLTHKAKSIEEVCLTEQFVQNKLSQLVEIIKQNISTMNEYHSILEELFSSQNNSQVAIRWRTIAFPKEISKQVEKTLKIVTEDKAKFKDEQNDAQNQQAKILETLSRQVASFANRYTKIEEYQVAYEECVQNSEALDRLIAKASIFNKRELLLGQTMTDYSQLNVLKKDFEPVRMIWKCLFDFRQVQSDVMNKDFKYVDAAKIEQTVDECHRNLAKASRNITEEQQKLKDLSDLVKKEINDFRTQLPLLSLLRNPGLRKRHWLKISKETGIDLKRLRYINGIELKQYGSKQDQEQEKSTQDYSVLTKEQLEEQNNAPVNFTFKQAINEYKLEKHLEKIKVISEAASKEYAIESVLNKLEETWSGINFTLVAYQNSECYILKALDEIIQSLDDNINLIQSMSGSSFKVFFQEMISSWDYKLSLTSEIIDVWIQVQQAWLYLEPIFASADIVRQLPTESKNFKQTDSFFRKFMSQVQKKPNVIETCIETDKLLAKLTENLKNLETVQKGLADYLETKRIAFPRFFFLSDEELLSILSNTKNPTSVQPFLRSCFENMARIKFVEERDFEMVSMTSHEGEIVMFAEPMTPTGQVELWMSQLEKLAIKTVKLRCCETLGKYIQMVSEKDINGRANWVKSGFAQGIVLVNQIVFCNDTEWAIQGGYLKQYLNQLDKQLSCMTDLVRVGLNKLESKVFSAILTYDVFQRDKVQTLLDSQVTSIADFEWSKHPKHYCNIDLLYKQPINGCNPNDFYYKPTMSFEQYKSQCQQAFQETQEVQAAFLVSYNQILSTLPYQFEYLGNTGRLVITPLTLKIYSTISQSQGMYKFTSASGPAGSGKTETSKQLSNKELGLVCVVFNCSEGLDLIGIKRMLSGVISSGGCLVMDEINRLSLDVLSVFAQMVLGVQRGLQLCGGSIIKPAEQEFGKSMAHIQTTKIVFENTELNLQSTAQVIITQNPNYSGRQKLPANLVALFRAVSVMVPNYMKICQIRLYSFGFEKATSLAQKAVSVFKLCSEQLSLCSWYDYGMRAINSTIQAAGNIRQELGQLCVQEVSKVPLLKDGSPDLRYYTEDQIVLRAITEVNLPKFLYNDAMLFNNILKDLFPGVQQPFIDYHLLINELNDVLRSNTMNYLQPENAYVNKIVDLYMTINLRHGLMTLGLACAGKSESLYSLMEAMNRLNKKETDQRLHKFQHLVKQKPGLALKDATQFIPEDYGFMRYNITRLDPKSITMDQLFGQFDPISKEWQDGILAVTIRNAVADYNKHQAWVDQNIYNDSYVFGQTATIADVRPEVFIQKCNFTRQLILCDGYMDSLWIESLNTVLDDSKRLCLTSGEIICLTPVMNLVFNMDSVAEASPATISRNGMLYYTSLEILGVGSKSETDPGQIVVNGTLTTGSFIQTWIDRLPDQIRLLKPDMNKVQEISMKKNFETRFGKTEEYSNIATRFKELSEQVLPEAIAIMKNYCKQLQEVMDAALILSVFKLIDTFINELKKNDFGILEQWQLVQFYKYVDHIFLFSLVWAIGGTVADEASRKVFDFWLRSKWSKISQVQIPDQFDGKTVSVFDLTLVYEPYENIKENVAKFDSLDEALTDYNISWSIWGREELKNVNLNELVFGSELKDKVTPGMMQNINLSEIIVPNTSNIQQNALIQRLLKNGMHTLVVGSTGSGKTSVIKNYLLKNKEDATVNLPIIMNFSANTQAGEVQSYLDGKLEKRKRGVFGPPVNKKYLFYVDDLNLPMKEKYGCINSHELVRQMIAHGGWFDLKELYFKQVIDTYCVSAMVQAGGSRNPVTQRLLRHFVVMDFLEMNEAQLNSIFGQILQWWSRKVFDPTTITEEIANKLNSVCDKLVPAAIEIYSAVRSGMLPTPAKMHYTYNLRDLGKLFQGILMINPASICFNQPKEKGAAPVLLEASECIQNVVKLFAHENLRVFSDRLIDETDQNWFLESMYKTNSKYFQQSVNFKPEELMYGDFAVAGKGYQAMNDYALVNQKVQESLFYYNEQHAKDPMNLVLFNTAIQHLCRIVRILRQPNSNMLIIGVGGVGRLSLTKLASSLLQFDMFSIQLKKGYGMQDWRNDVKSCLMQCGLQQKPQVFLIQDQHIFNDRQLEDVSIMLNSCDLQSFYDPADMEQIQSQMKTMFPGNENKLFLYDCYLQKVKQNLHVVICFSPSGTTLRTRLRKFPSLVNCCSIDYVLNWPEEALVNVAEQVYQFKKSDVQMIDQMQLEFLRTFLMDQSKGQPQELQQGIIKFCVSVHQSVERLSVVFKKEQNRHNHVTPTLYLNLIMIFLQILQTNYQKINTYKQQLTNGLDQLQSAEIQVAKLSEELKELQPQLIEKSKQVEEFMKQLKIDEADANITRDTVSEEKKNTSIKVEECRTIEQSATEKLAKGAASLEDALKALDALERSDFLEVATYKNPSPAIIAVIEAVSILLQLKGKKVQGPDGKTKEDFSDEIKKQLADPKMVMNLKTFDRENIPTNVIARLKQYIENDQFDPAVIVSKSKACAGLCMWVHAMYTYHFINLEVIPLRIEQKRANEELNAAKEKLEEATEKLRQTENKIAKLRADSEETEREKKRIQTEVENTQKKLERASTLIQSLKGEKTRWIASLKDMDSQIKCLLGDCLFAAAYVIYAGAFTSDFRQRLSTEWINIIQKLNLRTSKEEPKVTEILSDQVTLMNYVNQYKLPSDQHSKENAAMLFTTQKFCLLIDPEKQAQNFLKAYYKEQGCEICKANDKDLLRTLENCIRFGKVLIIYNVTEEIDPSLNTILERQLVKEGNQICVKLGDSFIPYNNSFKLFLCTHLANPNYSPEQFVKLTVLNFAITPLGLQDQLLGQLVALERPDQEALKTSLMISNAKMKMELKSLESKVLELLATNEGNILDNLTLIDTLSLSQKTSAEIQVKVAESETTEAEIDKTRIQYIPMAQRGSILYFCIQDLMRIDFMYQYSLNWFMQLYVLSIQETEPNQDIFQRLTLLINHFTLFLYQTVCRSLFEAHKILFALLMTVRIQLNAEDLNVPELKFLLVGSTNQKASKTNPQSSWLQEKAWVQLCEIEQQFHYFRGLSESFEEIQAVKCWKNLFESTTPETEQFPEKFNNLTPFQRFFVIQALRPDRVIAYSRIYISKVLGAEYVQPQIFNLEKSFKDSSNIKPVLFLLNDMADPMSDLMTFADSMRMGRKTQVLSLGRGIEKTALNLIAQFAERGSWAVLQNCHLSVGFLKTLETTLEDLQSDPGSVHRDFRLFLTSQPTNEFPVSILQNAVKISVENPNNLKANLLRVWENNINDKMLQEGCKSVENIEKYKKLVYSLSLFYSVLLQRKKYGPIGFNTPYAWSTADVSICIQQLPTFLDRYPDMFPKDALMYLFAEINIGGCVTDATDQRTVNAIVQDYLLQDVFKENWCFQAKGVKTFETPDYLLHQLTNNMAYSDYLDFIRQKVPIECHPENLGLNLNSNITADRNESQSMLDDMLKLQTGKLVTVDKKEQGAQQASTQNTDVMLINTLQSKIPKQFDLDAVTLQYPTKFEESLNSLLVQECGRFNILLETMTTSLTELVKAMKGLTIMSYELEEVLNAVQMNKLPEMFQKVSYPSLKPLASYMVDLNTRVKFLQNWINTGKPKIYNISLFFFAQGFLTSVLQNYARKHTIAIDTINFDFAVTDQVIDDQAYVANGNQCSTAILPESIDGTFITGLYLEAAVYDMNSKRITEAKPRELYSKMPILLFTPIVGQKEARNDQYECPCYRTLARFGTLSTTGHSTNFMLMVYLPCQVGEARHWIKRSVALFASLSD</sequence>
<dbReference type="InterPro" id="IPR024317">
    <property type="entry name" value="Dynein_heavy_chain_D4_dom"/>
</dbReference>
<dbReference type="FunFam" id="3.40.50.300:FF:000049">
    <property type="entry name" value="Dynein, axonemal, heavy chain 5"/>
    <property type="match status" value="1"/>
</dbReference>
<dbReference type="FunFam" id="1.20.920.30:FF:000002">
    <property type="entry name" value="Dynein axonemal heavy chain 3"/>
    <property type="match status" value="1"/>
</dbReference>
<keyword evidence="9" id="KW-0969">Cilium</keyword>
<dbReference type="InterPro" id="IPR043160">
    <property type="entry name" value="Dynein_C_barrel"/>
</dbReference>
<dbReference type="Gene3D" id="3.40.50.300">
    <property type="entry name" value="P-loop containing nucleotide triphosphate hydrolases"/>
    <property type="match status" value="5"/>
</dbReference>
<dbReference type="FunFam" id="1.20.140.100:FF:000004">
    <property type="entry name" value="Dynein axonemal heavy chain 6"/>
    <property type="match status" value="1"/>
</dbReference>
<dbReference type="InterPro" id="IPR013602">
    <property type="entry name" value="Dynein_heavy_linker"/>
</dbReference>
<dbReference type="Gene3D" id="1.10.8.720">
    <property type="entry name" value="Region D6 of dynein motor"/>
    <property type="match status" value="1"/>
</dbReference>
<evidence type="ECO:0000256" key="12">
    <source>
        <dbReference type="ARBA" id="ARBA00023273"/>
    </source>
</evidence>
<dbReference type="Gene3D" id="6.10.140.1060">
    <property type="match status" value="1"/>
</dbReference>
<dbReference type="InterPro" id="IPR042219">
    <property type="entry name" value="AAA_lid_11_sf"/>
</dbReference>
<evidence type="ECO:0000256" key="5">
    <source>
        <dbReference type="ARBA" id="ARBA00022741"/>
    </source>
</evidence>
<feature type="domain" description="Dynein heavy chain hydrolytic ATP-binding dynein motor region" evidence="17">
    <location>
        <begin position="1732"/>
        <end position="2103"/>
    </location>
</feature>
<keyword evidence="5" id="KW-0547">Nucleotide-binding</keyword>
<feature type="compositionally biased region" description="Low complexity" evidence="14">
    <location>
        <begin position="697"/>
        <end position="707"/>
    </location>
</feature>
<dbReference type="InterPro" id="IPR027417">
    <property type="entry name" value="P-loop_NTPase"/>
</dbReference>
<dbReference type="PANTHER" id="PTHR45703">
    <property type="entry name" value="DYNEIN HEAVY CHAIN"/>
    <property type="match status" value="1"/>
</dbReference>
<evidence type="ECO:0000256" key="8">
    <source>
        <dbReference type="ARBA" id="ARBA00023054"/>
    </source>
</evidence>
<dbReference type="FunFam" id="1.10.8.710:FF:000001">
    <property type="entry name" value="Dynein axonemal heavy chain 2"/>
    <property type="match status" value="1"/>
</dbReference>
<dbReference type="InterPro" id="IPR041658">
    <property type="entry name" value="AAA_lid_11"/>
</dbReference>
<dbReference type="InterPro" id="IPR035706">
    <property type="entry name" value="AAA_9"/>
</dbReference>
<evidence type="ECO:0000256" key="13">
    <source>
        <dbReference type="SAM" id="Coils"/>
    </source>
</evidence>
<evidence type="ECO:0000259" key="18">
    <source>
        <dbReference type="Pfam" id="PF12777"/>
    </source>
</evidence>
<dbReference type="Gene3D" id="1.20.1270.280">
    <property type="match status" value="1"/>
</dbReference>
<dbReference type="Gene3D" id="1.10.8.1220">
    <property type="match status" value="1"/>
</dbReference>
<dbReference type="Gene3D" id="1.20.920.20">
    <property type="match status" value="1"/>
</dbReference>
<dbReference type="SUPFAM" id="SSF52540">
    <property type="entry name" value="P-loop containing nucleoside triphosphate hydrolases"/>
    <property type="match status" value="3"/>
</dbReference>
<dbReference type="Pfam" id="PF17852">
    <property type="entry name" value="Dynein_AAA_lid"/>
    <property type="match status" value="1"/>
</dbReference>
<feature type="coiled-coil region" evidence="13">
    <location>
        <begin position="3230"/>
        <end position="3264"/>
    </location>
</feature>
<dbReference type="GO" id="GO:0045505">
    <property type="term" value="F:dynein intermediate chain binding"/>
    <property type="evidence" value="ECO:0007669"/>
    <property type="project" value="InterPro"/>
</dbReference>
<keyword evidence="10" id="KW-0505">Motor protein</keyword>
<feature type="domain" description="Dynein heavy chain C-terminal" evidence="23">
    <location>
        <begin position="4386"/>
        <end position="4708"/>
    </location>
</feature>
<dbReference type="GO" id="GO:0051959">
    <property type="term" value="F:dynein light intermediate chain binding"/>
    <property type="evidence" value="ECO:0007669"/>
    <property type="project" value="InterPro"/>
</dbReference>
<dbReference type="InterPro" id="IPR035699">
    <property type="entry name" value="AAA_6"/>
</dbReference>
<protein>
    <submittedName>
        <fullName evidence="25">Dynein heavy chain</fullName>
    </submittedName>
    <submittedName>
        <fullName evidence="26">Dynein_heavy chain</fullName>
    </submittedName>
</protein>
<name>A0AA86P8B8_9EUKA</name>
<evidence type="ECO:0000256" key="7">
    <source>
        <dbReference type="ARBA" id="ARBA00023017"/>
    </source>
</evidence>
<dbReference type="FunFam" id="1.20.920.20:FF:000001">
    <property type="entry name" value="dynein heavy chain 2, axonemal"/>
    <property type="match status" value="1"/>
</dbReference>
<evidence type="ECO:0000313" key="25">
    <source>
        <dbReference type="EMBL" id="CAI9932853.1"/>
    </source>
</evidence>
<dbReference type="Gene3D" id="1.10.472.130">
    <property type="match status" value="1"/>
</dbReference>
<keyword evidence="6" id="KW-0067">ATP-binding</keyword>
<evidence type="ECO:0000256" key="10">
    <source>
        <dbReference type="ARBA" id="ARBA00023175"/>
    </source>
</evidence>
<dbReference type="PANTHER" id="PTHR45703:SF1">
    <property type="entry name" value="DYNEINS HEAVY CHAIN"/>
    <property type="match status" value="1"/>
</dbReference>
<evidence type="ECO:0000259" key="23">
    <source>
        <dbReference type="Pfam" id="PF18199"/>
    </source>
</evidence>
<dbReference type="Gene3D" id="1.10.8.710">
    <property type="match status" value="1"/>
</dbReference>
<dbReference type="Gene3D" id="1.20.140.100">
    <property type="entry name" value="Dynein heavy chain, N-terminal domain 2"/>
    <property type="match status" value="1"/>
</dbReference>
<feature type="domain" description="Dynein 2 heavy chain 1 cytoplasmic ATPase lid" evidence="24">
    <location>
        <begin position="2775"/>
        <end position="2875"/>
    </location>
</feature>
<dbReference type="EMBL" id="CATOUU010000526">
    <property type="protein sequence ID" value="CAI9932853.1"/>
    <property type="molecule type" value="Genomic_DNA"/>
</dbReference>
<dbReference type="GO" id="GO:0008569">
    <property type="term" value="F:minus-end-directed microtubule motor activity"/>
    <property type="evidence" value="ECO:0007669"/>
    <property type="project" value="InterPro"/>
</dbReference>
<feature type="region of interest" description="Disordered" evidence="14">
    <location>
        <begin position="661"/>
        <end position="713"/>
    </location>
</feature>
<dbReference type="GO" id="GO:0005874">
    <property type="term" value="C:microtubule"/>
    <property type="evidence" value="ECO:0007669"/>
    <property type="project" value="UniProtKB-KW"/>
</dbReference>
<dbReference type="InterPro" id="IPR042228">
    <property type="entry name" value="Dynein_linker_3"/>
</dbReference>
<proteinExistence type="predicted"/>
<evidence type="ECO:0000259" key="17">
    <source>
        <dbReference type="Pfam" id="PF12774"/>
    </source>
</evidence>
<dbReference type="InterPro" id="IPR054354">
    <property type="entry name" value="DYNC2H1-like_lid"/>
</dbReference>
<dbReference type="InterPro" id="IPR024743">
    <property type="entry name" value="Dynein_HC_stalk"/>
</dbReference>
<evidence type="ECO:0000259" key="21">
    <source>
        <dbReference type="Pfam" id="PF17852"/>
    </source>
</evidence>
<dbReference type="Pfam" id="PF22597">
    <property type="entry name" value="DYN_lid"/>
    <property type="match status" value="1"/>
</dbReference>
<dbReference type="Pfam" id="PF18198">
    <property type="entry name" value="AAA_lid_11"/>
    <property type="match status" value="1"/>
</dbReference>
<dbReference type="FunFam" id="1.20.1270.280:FF:000018">
    <property type="entry name" value="Dynein heavy chain 4"/>
    <property type="match status" value="1"/>
</dbReference>
<dbReference type="InterPro" id="IPR026983">
    <property type="entry name" value="DHC"/>
</dbReference>
<dbReference type="Gene3D" id="1.10.287.2620">
    <property type="match status" value="1"/>
</dbReference>
<comment type="subcellular location">
    <subcellularLocation>
        <location evidence="1">Cytoplasm</location>
        <location evidence="1">Cytoskeleton</location>
        <location evidence="1">Cilium axoneme</location>
    </subcellularLocation>
</comment>
<feature type="domain" description="Dynein heavy chain AAA lid" evidence="22">
    <location>
        <begin position="4229"/>
        <end position="4378"/>
    </location>
</feature>
<dbReference type="Pfam" id="PF08393">
    <property type="entry name" value="DHC_N2"/>
    <property type="match status" value="1"/>
</dbReference>
<organism evidence="25">
    <name type="scientific">Hexamita inflata</name>
    <dbReference type="NCBI Taxonomy" id="28002"/>
    <lineage>
        <taxon>Eukaryota</taxon>
        <taxon>Metamonada</taxon>
        <taxon>Diplomonadida</taxon>
        <taxon>Hexamitidae</taxon>
        <taxon>Hexamitinae</taxon>
        <taxon>Hexamita</taxon>
    </lineage>
</organism>
<dbReference type="InterPro" id="IPR004273">
    <property type="entry name" value="Dynein_heavy_D6_P-loop"/>
</dbReference>
<dbReference type="FunFam" id="1.10.8.1220:FF:000001">
    <property type="entry name" value="Dynein axonemal heavy chain 5"/>
    <property type="match status" value="1"/>
</dbReference>
<dbReference type="FunFam" id="3.40.50.300:FF:000153">
    <property type="entry name" value="Dynein axonemal heavy chain 1"/>
    <property type="match status" value="1"/>
</dbReference>
<keyword evidence="3" id="KW-0493">Microtubule</keyword>
<keyword evidence="27" id="KW-1185">Reference proteome</keyword>
<dbReference type="EMBL" id="CAXDID020000196">
    <property type="protein sequence ID" value="CAL6053460.1"/>
    <property type="molecule type" value="Genomic_DNA"/>
</dbReference>
<evidence type="ECO:0000259" key="24">
    <source>
        <dbReference type="Pfam" id="PF22597"/>
    </source>
</evidence>
<dbReference type="Pfam" id="PF18199">
    <property type="entry name" value="Dynein_C"/>
    <property type="match status" value="1"/>
</dbReference>
<gene>
    <name evidence="25" type="ORF">HINF_LOCUS20498</name>
    <name evidence="26" type="ORF">HINF_LOCUS45347</name>
</gene>
<feature type="domain" description="Dynein heavy chain coiled coil stalk" evidence="18">
    <location>
        <begin position="3236"/>
        <end position="3579"/>
    </location>
</feature>